<evidence type="ECO:0000313" key="2">
    <source>
        <dbReference type="EMBL" id="OLP58349.1"/>
    </source>
</evidence>
<evidence type="ECO:0000256" key="1">
    <source>
        <dbReference type="SAM" id="Coils"/>
    </source>
</evidence>
<gene>
    <name evidence="2" type="ORF">BJF93_07045</name>
</gene>
<dbReference type="RefSeq" id="WP_092742613.1">
    <property type="nucleotide sequence ID" value="NZ_FOAM01000008.1"/>
</dbReference>
<evidence type="ECO:0000313" key="3">
    <source>
        <dbReference type="Proteomes" id="UP000186364"/>
    </source>
</evidence>
<comment type="caution">
    <text evidence="2">The sequence shown here is derived from an EMBL/GenBank/DDBJ whole genome shotgun (WGS) entry which is preliminary data.</text>
</comment>
<dbReference type="Proteomes" id="UP000186364">
    <property type="component" value="Unassembled WGS sequence"/>
</dbReference>
<proteinExistence type="predicted"/>
<dbReference type="EMBL" id="MKIP01000058">
    <property type="protein sequence ID" value="OLP58349.1"/>
    <property type="molecule type" value="Genomic_DNA"/>
</dbReference>
<organism evidence="2 3">
    <name type="scientific">Xaviernesmea oryzae</name>
    <dbReference type="NCBI Taxonomy" id="464029"/>
    <lineage>
        <taxon>Bacteria</taxon>
        <taxon>Pseudomonadati</taxon>
        <taxon>Pseudomonadota</taxon>
        <taxon>Alphaproteobacteria</taxon>
        <taxon>Hyphomicrobiales</taxon>
        <taxon>Rhizobiaceae</taxon>
        <taxon>Rhizobium/Agrobacterium group</taxon>
        <taxon>Xaviernesmea</taxon>
    </lineage>
</organism>
<feature type="coiled-coil region" evidence="1">
    <location>
        <begin position="158"/>
        <end position="192"/>
    </location>
</feature>
<sequence length="253" mass="28678">MMHTLLPLTRKEEFALAAALEKDFVLEKLKLARFEARMRREAEHERVEEKKRDHDTADAIETALAPPRAIIEFRSELDTYDTKTVEALMENRDALDRVEDQIEIMLGQAQVLPDGRRVFKTQDGKRVFDEHGQEIASTVIDATSIDDKKPKWEVFKGVNDEEARLTAERQALLDYQQRLDAARERLDKGEITNAELGRLKADLAETMPEAVRQKLNLENPKTETAPPLTASASALPNNMDVLMRQTGFAAAVP</sequence>
<name>A0A1Q9ASJ3_9HYPH</name>
<keyword evidence="3" id="KW-1185">Reference proteome</keyword>
<protein>
    <submittedName>
        <fullName evidence="2">Uncharacterized protein</fullName>
    </submittedName>
</protein>
<reference evidence="2 3" key="1">
    <citation type="submission" date="2016-09" db="EMBL/GenBank/DDBJ databases">
        <title>Rhizobium sp. nov., a novel species isolated from the rice rhizosphere.</title>
        <authorList>
            <person name="Zhao J."/>
            <person name="Zhang X."/>
        </authorList>
    </citation>
    <scope>NUCLEOTIDE SEQUENCE [LARGE SCALE GENOMIC DNA]</scope>
    <source>
        <strain evidence="2 3">1.7048</strain>
    </source>
</reference>
<dbReference type="OrthoDB" id="7879560at2"/>
<accession>A0A1Q9ASJ3</accession>
<keyword evidence="1" id="KW-0175">Coiled coil</keyword>
<dbReference type="AlphaFoldDB" id="A0A1Q9ASJ3"/>